<feature type="signal peptide" evidence="2">
    <location>
        <begin position="1"/>
        <end position="17"/>
    </location>
</feature>
<dbReference type="Pfam" id="PF00100">
    <property type="entry name" value="Zona_pellucida"/>
    <property type="match status" value="1"/>
</dbReference>
<reference evidence="7" key="1">
    <citation type="submission" date="2016-06" db="UniProtKB">
        <authorList>
            <consortium name="WormBaseParasite"/>
        </authorList>
    </citation>
    <scope>IDENTIFICATION</scope>
</reference>
<feature type="compositionally biased region" description="Low complexity" evidence="1">
    <location>
        <begin position="378"/>
        <end position="399"/>
    </location>
</feature>
<dbReference type="SUPFAM" id="SSF57414">
    <property type="entry name" value="Hairpin loop containing domain-like"/>
    <property type="match status" value="1"/>
</dbReference>
<feature type="domain" description="Apple" evidence="3">
    <location>
        <begin position="120"/>
        <end position="205"/>
    </location>
</feature>
<dbReference type="PROSITE" id="PS51034">
    <property type="entry name" value="ZP_2"/>
    <property type="match status" value="1"/>
</dbReference>
<name>A0A183IL94_9BILA</name>
<feature type="region of interest" description="Disordered" evidence="1">
    <location>
        <begin position="378"/>
        <end position="411"/>
    </location>
</feature>
<feature type="chain" id="PRO_5043140132" evidence="2">
    <location>
        <begin position="18"/>
        <end position="605"/>
    </location>
</feature>
<dbReference type="Pfam" id="PF00024">
    <property type="entry name" value="PAN_1"/>
    <property type="match status" value="1"/>
</dbReference>
<evidence type="ECO:0000259" key="4">
    <source>
        <dbReference type="PROSITE" id="PS51034"/>
    </source>
</evidence>
<dbReference type="CDD" id="cd01099">
    <property type="entry name" value="PAN_AP_HGF"/>
    <property type="match status" value="1"/>
</dbReference>
<dbReference type="InterPro" id="IPR055355">
    <property type="entry name" value="ZP-C"/>
</dbReference>
<organism evidence="7">
    <name type="scientific">Soboliphyme baturini</name>
    <dbReference type="NCBI Taxonomy" id="241478"/>
    <lineage>
        <taxon>Eukaryota</taxon>
        <taxon>Metazoa</taxon>
        <taxon>Ecdysozoa</taxon>
        <taxon>Nematoda</taxon>
        <taxon>Enoplea</taxon>
        <taxon>Dorylaimia</taxon>
        <taxon>Dioctophymatida</taxon>
        <taxon>Dioctophymatoidea</taxon>
        <taxon>Soboliphymatidae</taxon>
        <taxon>Soboliphyme</taxon>
    </lineage>
</organism>
<dbReference type="SMART" id="SM00473">
    <property type="entry name" value="PAN_AP"/>
    <property type="match status" value="2"/>
</dbReference>
<dbReference type="SMART" id="SM00241">
    <property type="entry name" value="ZP"/>
    <property type="match status" value="1"/>
</dbReference>
<evidence type="ECO:0000313" key="6">
    <source>
        <dbReference type="Proteomes" id="UP000270296"/>
    </source>
</evidence>
<dbReference type="InterPro" id="IPR001507">
    <property type="entry name" value="ZP_dom"/>
</dbReference>
<feature type="domain" description="ZP" evidence="4">
    <location>
        <begin position="214"/>
        <end position="545"/>
    </location>
</feature>
<dbReference type="OrthoDB" id="5775605at2759"/>
<accession>A0A183IL94</accession>
<dbReference type="GO" id="GO:0009653">
    <property type="term" value="P:anatomical structure morphogenesis"/>
    <property type="evidence" value="ECO:0007669"/>
    <property type="project" value="TreeGrafter"/>
</dbReference>
<feature type="domain" description="Apple" evidence="3">
    <location>
        <begin position="23"/>
        <end position="113"/>
    </location>
</feature>
<gene>
    <name evidence="5" type="ORF">SBAD_LOCUS4390</name>
</gene>
<protein>
    <submittedName>
        <fullName evidence="7">Apple domain-containing protein</fullName>
    </submittedName>
</protein>
<reference evidence="5 6" key="2">
    <citation type="submission" date="2018-11" db="EMBL/GenBank/DDBJ databases">
        <authorList>
            <consortium name="Pathogen Informatics"/>
        </authorList>
    </citation>
    <scope>NUCLEOTIDE SEQUENCE [LARGE SCALE GENOMIC DNA]</scope>
</reference>
<dbReference type="PANTHER" id="PTHR47327:SF6">
    <property type="entry name" value="PROTEIN LET-653"/>
    <property type="match status" value="1"/>
</dbReference>
<evidence type="ECO:0000256" key="1">
    <source>
        <dbReference type="SAM" id="MobiDB-lite"/>
    </source>
</evidence>
<evidence type="ECO:0000256" key="2">
    <source>
        <dbReference type="SAM" id="SignalP"/>
    </source>
</evidence>
<dbReference type="InterPro" id="IPR052774">
    <property type="entry name" value="Celegans_DevNeuronal_Protein"/>
</dbReference>
<dbReference type="Proteomes" id="UP000270296">
    <property type="component" value="Unassembled WGS sequence"/>
</dbReference>
<dbReference type="EMBL" id="UZAM01008291">
    <property type="protein sequence ID" value="VDP04222.1"/>
    <property type="molecule type" value="Genomic_DNA"/>
</dbReference>
<feature type="compositionally biased region" description="Polar residues" evidence="1">
    <location>
        <begin position="400"/>
        <end position="411"/>
    </location>
</feature>
<evidence type="ECO:0000259" key="3">
    <source>
        <dbReference type="PROSITE" id="PS50948"/>
    </source>
</evidence>
<dbReference type="AlphaFoldDB" id="A0A183IL94"/>
<evidence type="ECO:0000313" key="5">
    <source>
        <dbReference type="EMBL" id="VDP04222.1"/>
    </source>
</evidence>
<dbReference type="PROSITE" id="PS50948">
    <property type="entry name" value="PAN"/>
    <property type="match status" value="2"/>
</dbReference>
<proteinExistence type="predicted"/>
<keyword evidence="6" id="KW-1185">Reference proteome</keyword>
<dbReference type="InterPro" id="IPR003609">
    <property type="entry name" value="Pan_app"/>
</dbReference>
<keyword evidence="2" id="KW-0732">Signal</keyword>
<dbReference type="PANTHER" id="PTHR47327">
    <property type="entry name" value="FI18240P1-RELATED"/>
    <property type="match status" value="1"/>
</dbReference>
<dbReference type="WBParaSite" id="SBAD_0000458001-mRNA-1">
    <property type="protein sequence ID" value="SBAD_0000458001-mRNA-1"/>
    <property type="gene ID" value="SBAD_0000458001"/>
</dbReference>
<evidence type="ECO:0000313" key="7">
    <source>
        <dbReference type="WBParaSite" id="SBAD_0000458001-mRNA-1"/>
    </source>
</evidence>
<sequence length="605" mass="67473">MQFQSVLLFSVVVTCTAVLRKDCQPIYVRWTGVKIGTSPRLSGPYGLTYCRKHCSDEEHTVIKTASLPCAGFNFKKGANEMANLCEYFDDEQMENLDWYVEADSRYSFFRKYCVKSKNICKLPSQFEFYIDRYMDSSQINRDLTVPLEECIDRCLDERAFKCRSLTYNRTSSLCRLSIQTKESQPEMVKVNSDPNFRIDYYENVCEGGIEMRHKCLQDGILVSAESKIPYSGAMYGLYDFVGCKIEPNHQMFFSIFMPYSPKSNNCSDSIRTQGDNYIAEVVVSSGGVKPLYYITERDIVYHAKCPKHEGNTDPSVGTATVNAAVDILPSSTVSTVNTEQTMFKILPEQPKTTVTQRIDTTVVRRTTASTYKVPKYTTEKSTSISSSTSTKPTTSRLTKWTSTSPTSSEAMRTSTASAVSLAVKFDILNNGQPITAVVIGSKVTLDFRVEPPSTGSDLVVLNCRIEPVDSPHTWERDPLQIIQEGCPADGVGLVCAPKRVEFGAQITMEAFRYTSTSKVRYSCETQVCEKTPCRRPKCPMVDGCQKLPDYSTSIGSLTNGSPSTGKIYNITKDLLVVNSEAELLYFLSTGNVPKGVHPPGGYFSL</sequence>
<dbReference type="Gene3D" id="3.50.4.10">
    <property type="entry name" value="Hepatocyte Growth Factor"/>
    <property type="match status" value="1"/>
</dbReference>